<feature type="binding site" evidence="2">
    <location>
        <position position="42"/>
    </location>
    <ligand>
        <name>substrate</name>
    </ligand>
</feature>
<keyword evidence="1 2" id="KW-0093">Biotin biosynthesis</keyword>
<dbReference type="Pfam" id="PF13500">
    <property type="entry name" value="AAA_26"/>
    <property type="match status" value="1"/>
</dbReference>
<comment type="pathway">
    <text evidence="2">Cofactor biosynthesis; biotin biosynthesis; biotin from 7,8-diaminononanoate: step 1/2.</text>
</comment>
<keyword evidence="2" id="KW-0067">ATP-binding</keyword>
<proteinExistence type="inferred from homology"/>
<comment type="cofactor">
    <cofactor evidence="2">
        <name>Mg(2+)</name>
        <dbReference type="ChEBI" id="CHEBI:18420"/>
    </cofactor>
</comment>
<feature type="binding site" evidence="2">
    <location>
        <begin position="13"/>
        <end position="18"/>
    </location>
    <ligand>
        <name>ATP</name>
        <dbReference type="ChEBI" id="CHEBI:30616"/>
    </ligand>
</feature>
<keyword evidence="2" id="KW-0479">Metal-binding</keyword>
<gene>
    <name evidence="3" type="primary">bioD1</name>
    <name evidence="2" type="synonym">bioD</name>
    <name evidence="3" type="ORF">Thiowin_01220</name>
</gene>
<protein>
    <recommendedName>
        <fullName evidence="2">ATP-dependent dethiobiotin synthetase BioD</fullName>
        <ecNumber evidence="2">6.3.3.3</ecNumber>
    </recommendedName>
    <alternativeName>
        <fullName evidence="2">DTB synthetase</fullName>
        <shortName evidence="2">DTBS</shortName>
    </alternativeName>
    <alternativeName>
        <fullName evidence="2">Dethiobiotin synthase</fullName>
    </alternativeName>
</protein>
<evidence type="ECO:0000256" key="1">
    <source>
        <dbReference type="ARBA" id="ARBA00022756"/>
    </source>
</evidence>
<feature type="binding site" evidence="2">
    <location>
        <begin position="116"/>
        <end position="119"/>
    </location>
    <ligand>
        <name>ATP</name>
        <dbReference type="ChEBI" id="CHEBI:30616"/>
    </ligand>
</feature>
<dbReference type="CDD" id="cd03109">
    <property type="entry name" value="DTBS"/>
    <property type="match status" value="1"/>
</dbReference>
<organism evidence="3 4">
    <name type="scientific">Thiorhodovibrio winogradskyi</name>
    <dbReference type="NCBI Taxonomy" id="77007"/>
    <lineage>
        <taxon>Bacteria</taxon>
        <taxon>Pseudomonadati</taxon>
        <taxon>Pseudomonadota</taxon>
        <taxon>Gammaproteobacteria</taxon>
        <taxon>Chromatiales</taxon>
        <taxon>Chromatiaceae</taxon>
        <taxon>Thiorhodovibrio</taxon>
    </lineage>
</organism>
<dbReference type="Proteomes" id="UP001432180">
    <property type="component" value="Chromosome"/>
</dbReference>
<dbReference type="PANTHER" id="PTHR43210">
    <property type="entry name" value="DETHIOBIOTIN SYNTHETASE"/>
    <property type="match status" value="1"/>
</dbReference>
<keyword evidence="2" id="KW-0460">Magnesium</keyword>
<reference evidence="3 4" key="1">
    <citation type="journal article" date="2023" name="Microorganisms">
        <title>Thiorhodovibrio frisius and Trv. litoralis spp. nov., Two Novel Members from a Clade of Fastidious Purple Sulfur Bacteria That Exhibit Unique Red-Shifted Light-Harvesting Capabilities.</title>
        <authorList>
            <person name="Methner A."/>
            <person name="Kuzyk S.B."/>
            <person name="Petersen J."/>
            <person name="Bauer S."/>
            <person name="Brinkmann H."/>
            <person name="Sichau K."/>
            <person name="Wanner G."/>
            <person name="Wolf J."/>
            <person name="Neumann-Schaal M."/>
            <person name="Henke P."/>
            <person name="Tank M."/>
            <person name="Sproer C."/>
            <person name="Bunk B."/>
            <person name="Overmann J."/>
        </authorList>
    </citation>
    <scope>NUCLEOTIDE SEQUENCE [LARGE SCALE GENOMIC DNA]</scope>
    <source>
        <strain evidence="3 4">DSM 6702</strain>
    </source>
</reference>
<comment type="caution">
    <text evidence="2">Lacks conserved residue(s) required for the propagation of feature annotation.</text>
</comment>
<feature type="active site" evidence="2">
    <location>
        <position position="38"/>
    </location>
</feature>
<evidence type="ECO:0000313" key="3">
    <source>
        <dbReference type="EMBL" id="WPL16267.1"/>
    </source>
</evidence>
<evidence type="ECO:0000256" key="2">
    <source>
        <dbReference type="HAMAP-Rule" id="MF_00336"/>
    </source>
</evidence>
<dbReference type="Gene3D" id="3.40.50.300">
    <property type="entry name" value="P-loop containing nucleotide triphosphate hydrolases"/>
    <property type="match status" value="1"/>
</dbReference>
<sequence>MSKGLFITGTDTGAGKTLIAAGLLRALQSQGHSALGMKPIASGCTPTKDGLRNADALALQAAGSQQMPYDQVNPIAYAPAIAPHLAAEQSGQPIDTKRILSAYRWLSTQADWLVVEGVGGWHVPLGKQLMVRDLPVLLGDTKPLPVVLVVGLRLGCLNHALLSAAAIAADGCTLAGWVGTQTEPEMLAVEANIATLKSRITAPCLGCIPYLPNTKPEAVASYFDCAPLPAKC</sequence>
<dbReference type="PANTHER" id="PTHR43210:SF5">
    <property type="entry name" value="DETHIOBIOTIN SYNTHETASE"/>
    <property type="match status" value="1"/>
</dbReference>
<feature type="binding site" evidence="2">
    <location>
        <position position="17"/>
    </location>
    <ligand>
        <name>Mg(2+)</name>
        <dbReference type="ChEBI" id="CHEBI:18420"/>
    </ligand>
</feature>
<comment type="similarity">
    <text evidence="2">Belongs to the dethiobiotin synthetase family.</text>
</comment>
<comment type="function">
    <text evidence="2">Catalyzes a mechanistically unusual reaction, the ATP-dependent insertion of CO2 between the N7 and N8 nitrogen atoms of 7,8-diaminopelargonic acid (DAPA, also called 7,8-diammoniononanoate) to form a ureido ring.</text>
</comment>
<feature type="binding site" evidence="2">
    <location>
        <position position="116"/>
    </location>
    <ligand>
        <name>Mg(2+)</name>
        <dbReference type="ChEBI" id="CHEBI:18420"/>
    </ligand>
</feature>
<keyword evidence="2" id="KW-0963">Cytoplasm</keyword>
<keyword evidence="2 3" id="KW-0436">Ligase</keyword>
<feature type="binding site" evidence="2">
    <location>
        <position position="55"/>
    </location>
    <ligand>
        <name>ATP</name>
        <dbReference type="ChEBI" id="CHEBI:30616"/>
    </ligand>
</feature>
<dbReference type="InterPro" id="IPR027417">
    <property type="entry name" value="P-loop_NTPase"/>
</dbReference>
<dbReference type="EC" id="6.3.3.3" evidence="2"/>
<keyword evidence="2" id="KW-0547">Nucleotide-binding</keyword>
<dbReference type="NCBIfam" id="TIGR00347">
    <property type="entry name" value="bioD"/>
    <property type="match status" value="1"/>
</dbReference>
<dbReference type="InterPro" id="IPR004472">
    <property type="entry name" value="DTB_synth_BioD"/>
</dbReference>
<accession>A0ABZ0S6X4</accession>
<dbReference type="PIRSF" id="PIRSF006755">
    <property type="entry name" value="DTB_synth"/>
    <property type="match status" value="1"/>
</dbReference>
<feature type="binding site" evidence="2">
    <location>
        <begin position="209"/>
        <end position="211"/>
    </location>
    <ligand>
        <name>ATP</name>
        <dbReference type="ChEBI" id="CHEBI:30616"/>
    </ligand>
</feature>
<comment type="catalytic activity">
    <reaction evidence="2">
        <text>(7R,8S)-7,8-diammoniononanoate + CO2 + ATP = (4R,5S)-dethiobiotin + ADP + phosphate + 3 H(+)</text>
        <dbReference type="Rhea" id="RHEA:15805"/>
        <dbReference type="ChEBI" id="CHEBI:15378"/>
        <dbReference type="ChEBI" id="CHEBI:16526"/>
        <dbReference type="ChEBI" id="CHEBI:30616"/>
        <dbReference type="ChEBI" id="CHEBI:43474"/>
        <dbReference type="ChEBI" id="CHEBI:149469"/>
        <dbReference type="ChEBI" id="CHEBI:149473"/>
        <dbReference type="ChEBI" id="CHEBI:456216"/>
        <dbReference type="EC" id="6.3.3.3"/>
    </reaction>
</comment>
<keyword evidence="4" id="KW-1185">Reference proteome</keyword>
<evidence type="ECO:0000313" key="4">
    <source>
        <dbReference type="Proteomes" id="UP001432180"/>
    </source>
</evidence>
<comment type="subunit">
    <text evidence="2">Homodimer.</text>
</comment>
<comment type="subcellular location">
    <subcellularLocation>
        <location evidence="2">Cytoplasm</location>
    </subcellularLocation>
</comment>
<dbReference type="EMBL" id="CP121472">
    <property type="protein sequence ID" value="WPL16267.1"/>
    <property type="molecule type" value="Genomic_DNA"/>
</dbReference>
<name>A0ABZ0S6X4_9GAMM</name>
<feature type="binding site" evidence="2">
    <location>
        <position position="55"/>
    </location>
    <ligand>
        <name>Mg(2+)</name>
        <dbReference type="ChEBI" id="CHEBI:18420"/>
    </ligand>
</feature>
<dbReference type="HAMAP" id="MF_00336">
    <property type="entry name" value="BioD"/>
    <property type="match status" value="1"/>
</dbReference>
<dbReference type="RefSeq" id="WP_328986813.1">
    <property type="nucleotide sequence ID" value="NZ_CP121472.1"/>
</dbReference>
<dbReference type="SUPFAM" id="SSF52540">
    <property type="entry name" value="P-loop containing nucleoside triphosphate hydrolases"/>
    <property type="match status" value="1"/>
</dbReference>
<dbReference type="GO" id="GO:0004141">
    <property type="term" value="F:dethiobiotin synthase activity"/>
    <property type="evidence" value="ECO:0007669"/>
    <property type="project" value="UniProtKB-EC"/>
</dbReference>